<name>A0A975FQ42_9MICO</name>
<dbReference type="KEGG" id="aarc:G127AT_05380"/>
<keyword evidence="1" id="KW-0732">Signal</keyword>
<dbReference type="AlphaFoldDB" id="A0A975FQ42"/>
<evidence type="ECO:0008006" key="4">
    <source>
        <dbReference type="Google" id="ProtNLM"/>
    </source>
</evidence>
<dbReference type="EMBL" id="CP071696">
    <property type="protein sequence ID" value="QTX05638.1"/>
    <property type="molecule type" value="Genomic_DNA"/>
</dbReference>
<sequence>MPDSPAPRVARRLSAVLLGAALLVPLAACSSEPEPTAKPSQSKTPVAKIFETKEEALAATEASLTAFYDVLGEQGERGGDDPDALREVTASPATEQSIEYLSELPDLGVHIQGRTTFYGVKVAEHWQDSDMAHVSAYYCIDSSETRMIDASGADVTGKRAEITPALGEFVSVAPEDPRLVLKETSLWRGDNFC</sequence>
<accession>A0A975FQ42</accession>
<feature type="signal peptide" evidence="1">
    <location>
        <begin position="1"/>
        <end position="30"/>
    </location>
</feature>
<proteinExistence type="predicted"/>
<keyword evidence="3" id="KW-1185">Reference proteome</keyword>
<gene>
    <name evidence="2" type="ORF">G127AT_05380</name>
</gene>
<dbReference type="Proteomes" id="UP000671914">
    <property type="component" value="Chromosome"/>
</dbReference>
<evidence type="ECO:0000313" key="2">
    <source>
        <dbReference type="EMBL" id="QTX05638.1"/>
    </source>
</evidence>
<protein>
    <recommendedName>
        <fullName evidence="4">Lipoprotein</fullName>
    </recommendedName>
</protein>
<organism evidence="2 3">
    <name type="scientific">Agromyces archimandritae</name>
    <dbReference type="NCBI Taxonomy" id="2781962"/>
    <lineage>
        <taxon>Bacteria</taxon>
        <taxon>Bacillati</taxon>
        <taxon>Actinomycetota</taxon>
        <taxon>Actinomycetes</taxon>
        <taxon>Micrococcales</taxon>
        <taxon>Microbacteriaceae</taxon>
        <taxon>Agromyces</taxon>
    </lineage>
</organism>
<feature type="chain" id="PRO_5038090194" description="Lipoprotein" evidence="1">
    <location>
        <begin position="31"/>
        <end position="193"/>
    </location>
</feature>
<evidence type="ECO:0000256" key="1">
    <source>
        <dbReference type="SAM" id="SignalP"/>
    </source>
</evidence>
<evidence type="ECO:0000313" key="3">
    <source>
        <dbReference type="Proteomes" id="UP000671914"/>
    </source>
</evidence>
<dbReference type="RefSeq" id="WP_210900811.1">
    <property type="nucleotide sequence ID" value="NZ_CP071696.1"/>
</dbReference>
<reference evidence="2" key="1">
    <citation type="submission" date="2021-03" db="EMBL/GenBank/DDBJ databases">
        <title>Agromyces archimandritus sp. nov., isolated from the cockroach Archimandrita tessellata.</title>
        <authorList>
            <person name="Guzman J."/>
            <person name="Ortuzar M."/>
            <person name="Poehlein A."/>
            <person name="Daniel R."/>
            <person name="Trujillo M."/>
            <person name="Vilcinskas A."/>
        </authorList>
    </citation>
    <scope>NUCLEOTIDE SEQUENCE</scope>
    <source>
        <strain evidence="2">G127AT</strain>
    </source>
</reference>